<dbReference type="eggNOG" id="COG1028">
    <property type="taxonomic scope" value="Bacteria"/>
</dbReference>
<dbReference type="PROSITE" id="PS00061">
    <property type="entry name" value="ADH_SHORT"/>
    <property type="match status" value="1"/>
</dbReference>
<dbReference type="SMART" id="SM00822">
    <property type="entry name" value="PKS_KR"/>
    <property type="match status" value="1"/>
</dbReference>
<dbReference type="CDD" id="cd05233">
    <property type="entry name" value="SDR_c"/>
    <property type="match status" value="1"/>
</dbReference>
<dbReference type="InterPro" id="IPR057326">
    <property type="entry name" value="KR_dom"/>
</dbReference>
<organism evidence="3 4">
    <name type="scientific">Hyphomonas johnsonii MHS-2</name>
    <dbReference type="NCBI Taxonomy" id="1280950"/>
    <lineage>
        <taxon>Bacteria</taxon>
        <taxon>Pseudomonadati</taxon>
        <taxon>Pseudomonadota</taxon>
        <taxon>Alphaproteobacteria</taxon>
        <taxon>Hyphomonadales</taxon>
        <taxon>Hyphomonadaceae</taxon>
        <taxon>Hyphomonas</taxon>
    </lineage>
</organism>
<dbReference type="Gene3D" id="3.40.50.720">
    <property type="entry name" value="NAD(P)-binding Rossmann-like Domain"/>
    <property type="match status" value="1"/>
</dbReference>
<feature type="domain" description="Ketoreductase" evidence="2">
    <location>
        <begin position="7"/>
        <end position="181"/>
    </location>
</feature>
<dbReference type="EMBL" id="ARYK01000001">
    <property type="protein sequence ID" value="KCZ94088.1"/>
    <property type="molecule type" value="Genomic_DNA"/>
</dbReference>
<evidence type="ECO:0000313" key="4">
    <source>
        <dbReference type="Proteomes" id="UP000025171"/>
    </source>
</evidence>
<dbReference type="PANTHER" id="PTHR43975">
    <property type="entry name" value="ZGC:101858"/>
    <property type="match status" value="1"/>
</dbReference>
<dbReference type="PATRIC" id="fig|1280950.3.peg.389"/>
<evidence type="ECO:0000313" key="3">
    <source>
        <dbReference type="EMBL" id="KCZ94088.1"/>
    </source>
</evidence>
<sequence>MTKLENKGVIVTGGSSGIGRAAAVQFARAGASVLITGRREDALKDAASGHPGIAYIVSDSSIPEDAGRTVAKAVDAWGRVDVILNNAGAGAILPLADVTAEKVNAIFGVNVTGPSLLSRAALPHLTASMGVIINVSSTFGHKPVAGLSHYAASKAALEHLTRCWALELAPQGIRVNAVAAGPTKSGALTGMMGLTPEQAEAIENEEREQIPLKRRGEPEDVVKWILQLADPESGWVTGQVISVDGGLSVT</sequence>
<evidence type="ECO:0000259" key="2">
    <source>
        <dbReference type="SMART" id="SM00822"/>
    </source>
</evidence>
<dbReference type="PRINTS" id="PR00080">
    <property type="entry name" value="SDRFAMILY"/>
</dbReference>
<dbReference type="STRING" id="1280950.HJO_01895"/>
<accession>A0A059FUI6</accession>
<dbReference type="InterPro" id="IPR020904">
    <property type="entry name" value="Sc_DH/Rdtase_CS"/>
</dbReference>
<dbReference type="SUPFAM" id="SSF51735">
    <property type="entry name" value="NAD(P)-binding Rossmann-fold domains"/>
    <property type="match status" value="1"/>
</dbReference>
<name>A0A059FUI6_9PROT</name>
<dbReference type="PANTHER" id="PTHR43975:SF2">
    <property type="entry name" value="EG:BACR7A4.14 PROTEIN-RELATED"/>
    <property type="match status" value="1"/>
</dbReference>
<dbReference type="RefSeq" id="WP_035612998.1">
    <property type="nucleotide sequence ID" value="NZ_ARYK01000001.1"/>
</dbReference>
<comment type="caution">
    <text evidence="3">The sequence shown here is derived from an EMBL/GenBank/DDBJ whole genome shotgun (WGS) entry which is preliminary data.</text>
</comment>
<dbReference type="PRINTS" id="PR00081">
    <property type="entry name" value="GDHRDH"/>
</dbReference>
<evidence type="ECO:0000256" key="1">
    <source>
        <dbReference type="ARBA" id="ARBA00006484"/>
    </source>
</evidence>
<dbReference type="FunFam" id="3.40.50.720:FF:000084">
    <property type="entry name" value="Short-chain dehydrogenase reductase"/>
    <property type="match status" value="1"/>
</dbReference>
<keyword evidence="4" id="KW-1185">Reference proteome</keyword>
<comment type="similarity">
    <text evidence="1">Belongs to the short-chain dehydrogenases/reductases (SDR) family.</text>
</comment>
<dbReference type="InterPro" id="IPR036291">
    <property type="entry name" value="NAD(P)-bd_dom_sf"/>
</dbReference>
<dbReference type="Proteomes" id="UP000025171">
    <property type="component" value="Unassembled WGS sequence"/>
</dbReference>
<proteinExistence type="inferred from homology"/>
<dbReference type="OrthoDB" id="7745792at2"/>
<dbReference type="InterPro" id="IPR002347">
    <property type="entry name" value="SDR_fam"/>
</dbReference>
<reference evidence="3 4" key="1">
    <citation type="journal article" date="2014" name="Antonie Van Leeuwenhoek">
        <title>Hyphomonas beringensis sp. nov. and Hyphomonas chukchiensis sp. nov., isolated from surface seawater of the Bering Sea and Chukchi Sea.</title>
        <authorList>
            <person name="Li C."/>
            <person name="Lai Q."/>
            <person name="Li G."/>
            <person name="Dong C."/>
            <person name="Wang J."/>
            <person name="Liao Y."/>
            <person name="Shao Z."/>
        </authorList>
    </citation>
    <scope>NUCLEOTIDE SEQUENCE [LARGE SCALE GENOMIC DNA]</scope>
    <source>
        <strain evidence="3 4">MHS-2</strain>
    </source>
</reference>
<dbReference type="Pfam" id="PF13561">
    <property type="entry name" value="adh_short_C2"/>
    <property type="match status" value="1"/>
</dbReference>
<gene>
    <name evidence="3" type="ORF">HJO_01895</name>
</gene>
<protein>
    <submittedName>
        <fullName evidence="3">3-oxoacyl-(Acyl-carrier-protein) reductase</fullName>
    </submittedName>
</protein>
<dbReference type="AlphaFoldDB" id="A0A059FUI6"/>